<comment type="caution">
    <text evidence="1">The sequence shown here is derived from an EMBL/GenBank/DDBJ whole genome shotgun (WGS) entry which is preliminary data.</text>
</comment>
<evidence type="ECO:0000313" key="1">
    <source>
        <dbReference type="EMBL" id="CAI6344100.1"/>
    </source>
</evidence>
<proteinExistence type="predicted"/>
<dbReference type="AlphaFoldDB" id="A0AAV0VKN3"/>
<protein>
    <submittedName>
        <fullName evidence="1">Uncharacterized protein</fullName>
    </submittedName>
</protein>
<organism evidence="1 2">
    <name type="scientific">Macrosiphum euphorbiae</name>
    <name type="common">potato aphid</name>
    <dbReference type="NCBI Taxonomy" id="13131"/>
    <lineage>
        <taxon>Eukaryota</taxon>
        <taxon>Metazoa</taxon>
        <taxon>Ecdysozoa</taxon>
        <taxon>Arthropoda</taxon>
        <taxon>Hexapoda</taxon>
        <taxon>Insecta</taxon>
        <taxon>Pterygota</taxon>
        <taxon>Neoptera</taxon>
        <taxon>Paraneoptera</taxon>
        <taxon>Hemiptera</taxon>
        <taxon>Sternorrhyncha</taxon>
        <taxon>Aphidomorpha</taxon>
        <taxon>Aphidoidea</taxon>
        <taxon>Aphididae</taxon>
        <taxon>Macrosiphini</taxon>
        <taxon>Macrosiphum</taxon>
    </lineage>
</organism>
<accession>A0AAV0VKN3</accession>
<dbReference type="Proteomes" id="UP001160148">
    <property type="component" value="Unassembled WGS sequence"/>
</dbReference>
<sequence>MSLSSNKVDEKHIMAISIKKKIESFVFFLMLCLWARVLRPLHGISKLLQKQDIDLQKALDRLTDAYTCMQQLRNDYCSVVENASNLAIKWGILIDDKVARQKKSKIVF</sequence>
<gene>
    <name evidence="1" type="ORF">MEUPH1_LOCUS1275</name>
</gene>
<evidence type="ECO:0000313" key="2">
    <source>
        <dbReference type="Proteomes" id="UP001160148"/>
    </source>
</evidence>
<reference evidence="1 2" key="1">
    <citation type="submission" date="2023-01" db="EMBL/GenBank/DDBJ databases">
        <authorList>
            <person name="Whitehead M."/>
        </authorList>
    </citation>
    <scope>NUCLEOTIDE SEQUENCE [LARGE SCALE GENOMIC DNA]</scope>
</reference>
<dbReference type="EMBL" id="CARXXK010000001">
    <property type="protein sequence ID" value="CAI6344100.1"/>
    <property type="molecule type" value="Genomic_DNA"/>
</dbReference>
<name>A0AAV0VKN3_9HEMI</name>
<keyword evidence="2" id="KW-1185">Reference proteome</keyword>